<sequence>MSSLLRRIEIRGLKARGYARTPYRIVKDAEGKERPVRVARGGLILGPEPENAPIGYRWPRVIELRSVDQTGAMPA</sequence>
<gene>
    <name evidence="1" type="ORF">SBA_ch1_24080</name>
</gene>
<dbReference type="Proteomes" id="UP001059971">
    <property type="component" value="Chromosome 1"/>
</dbReference>
<dbReference type="EMBL" id="AP018817">
    <property type="protein sequence ID" value="BBF70208.1"/>
    <property type="molecule type" value="Genomic_DNA"/>
</dbReference>
<keyword evidence="2" id="KW-1185">Reference proteome</keyword>
<evidence type="ECO:0000313" key="2">
    <source>
        <dbReference type="Proteomes" id="UP001059971"/>
    </source>
</evidence>
<name>A0ABM7G4H7_9SPHN</name>
<protein>
    <submittedName>
        <fullName evidence="1">Uncharacterized protein</fullName>
    </submittedName>
</protein>
<organism evidence="1 2">
    <name type="scientific">Sphingomonas bisphenolicum</name>
    <dbReference type="NCBI Taxonomy" id="296544"/>
    <lineage>
        <taxon>Bacteria</taxon>
        <taxon>Pseudomonadati</taxon>
        <taxon>Pseudomonadota</taxon>
        <taxon>Alphaproteobacteria</taxon>
        <taxon>Sphingomonadales</taxon>
        <taxon>Sphingomonadaceae</taxon>
        <taxon>Sphingomonas</taxon>
    </lineage>
</organism>
<dbReference type="RefSeq" id="WP_261934618.1">
    <property type="nucleotide sequence ID" value="NZ_AP018817.1"/>
</dbReference>
<evidence type="ECO:0000313" key="1">
    <source>
        <dbReference type="EMBL" id="BBF70208.1"/>
    </source>
</evidence>
<accession>A0ABM7G4H7</accession>
<proteinExistence type="predicted"/>
<reference evidence="1" key="1">
    <citation type="submission" date="2018-07" db="EMBL/GenBank/DDBJ databases">
        <title>Complete genome sequence of Sphingomonas bisphenolicum strain AO1, a bisphenol A degradative bacterium isolated from Japanese farm field.</title>
        <authorList>
            <person name="Murakami M."/>
            <person name="Koh M."/>
            <person name="Koba S."/>
            <person name="Matsumura Y."/>
        </authorList>
    </citation>
    <scope>NUCLEOTIDE SEQUENCE</scope>
    <source>
        <strain evidence="1">AO1</strain>
    </source>
</reference>